<dbReference type="AlphaFoldDB" id="A0A392VWT0"/>
<comment type="caution">
    <text evidence="1">The sequence shown here is derived from an EMBL/GenBank/DDBJ whole genome shotgun (WGS) entry which is preliminary data.</text>
</comment>
<organism evidence="1 2">
    <name type="scientific">Trifolium medium</name>
    <dbReference type="NCBI Taxonomy" id="97028"/>
    <lineage>
        <taxon>Eukaryota</taxon>
        <taxon>Viridiplantae</taxon>
        <taxon>Streptophyta</taxon>
        <taxon>Embryophyta</taxon>
        <taxon>Tracheophyta</taxon>
        <taxon>Spermatophyta</taxon>
        <taxon>Magnoliopsida</taxon>
        <taxon>eudicotyledons</taxon>
        <taxon>Gunneridae</taxon>
        <taxon>Pentapetalae</taxon>
        <taxon>rosids</taxon>
        <taxon>fabids</taxon>
        <taxon>Fabales</taxon>
        <taxon>Fabaceae</taxon>
        <taxon>Papilionoideae</taxon>
        <taxon>50 kb inversion clade</taxon>
        <taxon>NPAAA clade</taxon>
        <taxon>Hologalegina</taxon>
        <taxon>IRL clade</taxon>
        <taxon>Trifolieae</taxon>
        <taxon>Trifolium</taxon>
    </lineage>
</organism>
<protein>
    <submittedName>
        <fullName evidence="1">Uncharacterized protein</fullName>
    </submittedName>
</protein>
<evidence type="ECO:0000313" key="2">
    <source>
        <dbReference type="Proteomes" id="UP000265520"/>
    </source>
</evidence>
<dbReference type="Proteomes" id="UP000265520">
    <property type="component" value="Unassembled WGS sequence"/>
</dbReference>
<sequence>DIKAGYELKLEKLAKEKEEK</sequence>
<feature type="non-terminal residue" evidence="1">
    <location>
        <position position="1"/>
    </location>
</feature>
<proteinExistence type="predicted"/>
<evidence type="ECO:0000313" key="1">
    <source>
        <dbReference type="EMBL" id="MCI91922.1"/>
    </source>
</evidence>
<accession>A0A392VWT0</accession>
<dbReference type="EMBL" id="LXQA011285921">
    <property type="protein sequence ID" value="MCI91922.1"/>
    <property type="molecule type" value="Genomic_DNA"/>
</dbReference>
<name>A0A392VWT0_9FABA</name>
<reference evidence="1 2" key="1">
    <citation type="journal article" date="2018" name="Front. Plant Sci.">
        <title>Red Clover (Trifolium pratense) and Zigzag Clover (T. medium) - A Picture of Genomic Similarities and Differences.</title>
        <authorList>
            <person name="Dluhosova J."/>
            <person name="Istvanek J."/>
            <person name="Nedelnik J."/>
            <person name="Repkova J."/>
        </authorList>
    </citation>
    <scope>NUCLEOTIDE SEQUENCE [LARGE SCALE GENOMIC DNA]</scope>
    <source>
        <strain evidence="2">cv. 10/8</strain>
        <tissue evidence="1">Leaf</tissue>
    </source>
</reference>
<keyword evidence="2" id="KW-1185">Reference proteome</keyword>